<keyword evidence="3" id="KW-1185">Reference proteome</keyword>
<organism evidence="2 3">
    <name type="scientific">Sugiyamaella lignohabitans</name>
    <dbReference type="NCBI Taxonomy" id="796027"/>
    <lineage>
        <taxon>Eukaryota</taxon>
        <taxon>Fungi</taxon>
        <taxon>Dikarya</taxon>
        <taxon>Ascomycota</taxon>
        <taxon>Saccharomycotina</taxon>
        <taxon>Dipodascomycetes</taxon>
        <taxon>Dipodascales</taxon>
        <taxon>Trichomonascaceae</taxon>
        <taxon>Sugiyamaella</taxon>
    </lineage>
</organism>
<dbReference type="RefSeq" id="XP_018735025.1">
    <property type="nucleotide sequence ID" value="XM_018882770.1"/>
</dbReference>
<dbReference type="KEGG" id="slb:AWJ20_804"/>
<name>A0A161HKX3_9ASCO</name>
<dbReference type="AlphaFoldDB" id="A0A161HKX3"/>
<evidence type="ECO:0000313" key="3">
    <source>
        <dbReference type="Proteomes" id="UP000189580"/>
    </source>
</evidence>
<sequence>MINKTTLESMEPVRYKTALASSQFRYRDAPSSESLGNIFDLGLYRNWCSVMGDRVIEWLLPIVPANKTEGISFEINQELWDKAQREALDEQSQFHEANEYYRRQSDYLEQRREIRKQQLQRSIESDIRTSEYHEPEIPDPSESIPLTRYR</sequence>
<proteinExistence type="predicted"/>
<dbReference type="GO" id="GO:0016740">
    <property type="term" value="F:transferase activity"/>
    <property type="evidence" value="ECO:0007669"/>
    <property type="project" value="UniProtKB-KW"/>
</dbReference>
<evidence type="ECO:0000256" key="1">
    <source>
        <dbReference type="SAM" id="MobiDB-lite"/>
    </source>
</evidence>
<reference evidence="2 3" key="1">
    <citation type="submission" date="2016-02" db="EMBL/GenBank/DDBJ databases">
        <title>Complete genome sequence and transcriptome regulation of the pentose utilising yeast Sugiyamaella lignohabitans.</title>
        <authorList>
            <person name="Bellasio M."/>
            <person name="Peymann A."/>
            <person name="Valli M."/>
            <person name="Sipitzky M."/>
            <person name="Graf A."/>
            <person name="Sauer M."/>
            <person name="Marx H."/>
            <person name="Mattanovich D."/>
        </authorList>
    </citation>
    <scope>NUCLEOTIDE SEQUENCE [LARGE SCALE GENOMIC DNA]</scope>
    <source>
        <strain evidence="2 3">CBS 10342</strain>
    </source>
</reference>
<dbReference type="Proteomes" id="UP000189580">
    <property type="component" value="Chromosome a"/>
</dbReference>
<dbReference type="OrthoDB" id="302728at2759"/>
<gene>
    <name evidence="2" type="ORF">AWJ20_804</name>
</gene>
<dbReference type="EMBL" id="CP014501">
    <property type="protein sequence ID" value="ANB12548.1"/>
    <property type="molecule type" value="Genomic_DNA"/>
</dbReference>
<feature type="region of interest" description="Disordered" evidence="1">
    <location>
        <begin position="119"/>
        <end position="150"/>
    </location>
</feature>
<feature type="compositionally biased region" description="Basic and acidic residues" evidence="1">
    <location>
        <begin position="123"/>
        <end position="136"/>
    </location>
</feature>
<accession>A0A161HKX3</accession>
<feature type="compositionally biased region" description="Low complexity" evidence="1">
    <location>
        <begin position="140"/>
        <end position="150"/>
    </location>
</feature>
<dbReference type="GeneID" id="30037877"/>
<keyword evidence="2" id="KW-0808">Transferase</keyword>
<protein>
    <submittedName>
        <fullName evidence="2">Putative palmitoyltransferase ZDHHC20</fullName>
    </submittedName>
</protein>
<evidence type="ECO:0000313" key="2">
    <source>
        <dbReference type="EMBL" id="ANB12548.1"/>
    </source>
</evidence>